<gene>
    <name evidence="11" type="ORF">AAHA92_15998</name>
</gene>
<keyword evidence="6" id="KW-0804">Transcription</keyword>
<dbReference type="InterPro" id="IPR051032">
    <property type="entry name" value="AP2/ERF_TF_ERF_subfamily"/>
</dbReference>
<evidence type="ECO:0000256" key="8">
    <source>
        <dbReference type="ARBA" id="ARBA00024343"/>
    </source>
</evidence>
<sequence>MAELLNSEPECSGSSTPKNHQKRPRDAAAAKDGGAAQKRSKSSSSGSAHPVYRGVRMRAWGKWVSEIREPKKKSRIWLGTFATAEMAARAHDVAALAIKGAAAILNFPAISALLPRPATCSPRDVQEAAAKASQMEHLGEAASPATTSSSSFSEEDAATPEAAELGEIVELPRLCDWDYYINPPLIHSLDDCGLLLGADDDHSMVIDDFMSANFQGLLWNHHC</sequence>
<evidence type="ECO:0000256" key="7">
    <source>
        <dbReference type="ARBA" id="ARBA00023242"/>
    </source>
</evidence>
<evidence type="ECO:0000256" key="1">
    <source>
        <dbReference type="ARBA" id="ARBA00004123"/>
    </source>
</evidence>
<proteinExistence type="inferred from homology"/>
<feature type="domain" description="AP2/ERF" evidence="10">
    <location>
        <begin position="51"/>
        <end position="108"/>
    </location>
</feature>
<dbReference type="InterPro" id="IPR036955">
    <property type="entry name" value="AP2/ERF_dom_sf"/>
</dbReference>
<organism evidence="11 12">
    <name type="scientific">Salvia divinorum</name>
    <name type="common">Maria pastora</name>
    <name type="synonym">Diviner's sage</name>
    <dbReference type="NCBI Taxonomy" id="28513"/>
    <lineage>
        <taxon>Eukaryota</taxon>
        <taxon>Viridiplantae</taxon>
        <taxon>Streptophyta</taxon>
        <taxon>Embryophyta</taxon>
        <taxon>Tracheophyta</taxon>
        <taxon>Spermatophyta</taxon>
        <taxon>Magnoliopsida</taxon>
        <taxon>eudicotyledons</taxon>
        <taxon>Gunneridae</taxon>
        <taxon>Pentapetalae</taxon>
        <taxon>asterids</taxon>
        <taxon>lamiids</taxon>
        <taxon>Lamiales</taxon>
        <taxon>Lamiaceae</taxon>
        <taxon>Nepetoideae</taxon>
        <taxon>Mentheae</taxon>
        <taxon>Salviinae</taxon>
        <taxon>Salvia</taxon>
        <taxon>Salvia subgen. Calosphace</taxon>
    </lineage>
</organism>
<keyword evidence="2" id="KW-0611">Plant defense</keyword>
<dbReference type="GO" id="GO:0005634">
    <property type="term" value="C:nucleus"/>
    <property type="evidence" value="ECO:0007669"/>
    <property type="project" value="UniProtKB-SubCell"/>
</dbReference>
<accession>A0ABD1GX80</accession>
<feature type="region of interest" description="Disordered" evidence="9">
    <location>
        <begin position="128"/>
        <end position="159"/>
    </location>
</feature>
<keyword evidence="12" id="KW-1185">Reference proteome</keyword>
<protein>
    <submittedName>
        <fullName evidence="11">Ethylene-responsive transcription factor ERF039-like protein</fullName>
    </submittedName>
</protein>
<evidence type="ECO:0000259" key="10">
    <source>
        <dbReference type="PROSITE" id="PS51032"/>
    </source>
</evidence>
<feature type="region of interest" description="Disordered" evidence="9">
    <location>
        <begin position="1"/>
        <end position="50"/>
    </location>
</feature>
<dbReference type="Gene3D" id="3.30.730.10">
    <property type="entry name" value="AP2/ERF domain"/>
    <property type="match status" value="1"/>
</dbReference>
<dbReference type="EMBL" id="JBEAFC010000007">
    <property type="protein sequence ID" value="KAL1547673.1"/>
    <property type="molecule type" value="Genomic_DNA"/>
</dbReference>
<dbReference type="GO" id="GO:0003677">
    <property type="term" value="F:DNA binding"/>
    <property type="evidence" value="ECO:0007669"/>
    <property type="project" value="UniProtKB-KW"/>
</dbReference>
<feature type="compositionally biased region" description="Low complexity" evidence="9">
    <location>
        <begin position="30"/>
        <end position="48"/>
    </location>
</feature>
<feature type="compositionally biased region" description="Low complexity" evidence="9">
    <location>
        <begin position="140"/>
        <end position="152"/>
    </location>
</feature>
<evidence type="ECO:0000313" key="12">
    <source>
        <dbReference type="Proteomes" id="UP001567538"/>
    </source>
</evidence>
<reference evidence="11 12" key="1">
    <citation type="submission" date="2024-06" db="EMBL/GenBank/DDBJ databases">
        <title>A chromosome level genome sequence of Diviner's sage (Salvia divinorum).</title>
        <authorList>
            <person name="Ford S.A."/>
            <person name="Ro D.-K."/>
            <person name="Ness R.W."/>
            <person name="Phillips M.A."/>
        </authorList>
    </citation>
    <scope>NUCLEOTIDE SEQUENCE [LARGE SCALE GENOMIC DNA]</scope>
    <source>
        <strain evidence="11">SAF-2024a</strain>
        <tissue evidence="11">Leaf</tissue>
    </source>
</reference>
<evidence type="ECO:0000256" key="9">
    <source>
        <dbReference type="SAM" id="MobiDB-lite"/>
    </source>
</evidence>
<comment type="caution">
    <text evidence="11">The sequence shown here is derived from an EMBL/GenBank/DDBJ whole genome shotgun (WGS) entry which is preliminary data.</text>
</comment>
<dbReference type="InterPro" id="IPR016177">
    <property type="entry name" value="DNA-bd_dom_sf"/>
</dbReference>
<keyword evidence="3" id="KW-0805">Transcription regulation</keyword>
<evidence type="ECO:0000256" key="5">
    <source>
        <dbReference type="ARBA" id="ARBA00023159"/>
    </source>
</evidence>
<evidence type="ECO:0000256" key="2">
    <source>
        <dbReference type="ARBA" id="ARBA00022821"/>
    </source>
</evidence>
<evidence type="ECO:0000256" key="4">
    <source>
        <dbReference type="ARBA" id="ARBA00023125"/>
    </source>
</evidence>
<comment type="similarity">
    <text evidence="8">Belongs to the AP2/ERF transcription factor family. ERF subfamily.</text>
</comment>
<evidence type="ECO:0000256" key="6">
    <source>
        <dbReference type="ARBA" id="ARBA00023163"/>
    </source>
</evidence>
<dbReference type="SUPFAM" id="SSF54171">
    <property type="entry name" value="DNA-binding domain"/>
    <property type="match status" value="1"/>
</dbReference>
<dbReference type="InterPro" id="IPR001471">
    <property type="entry name" value="AP2/ERF_dom"/>
</dbReference>
<dbReference type="PROSITE" id="PS51032">
    <property type="entry name" value="AP2_ERF"/>
    <property type="match status" value="1"/>
</dbReference>
<keyword evidence="7" id="KW-0539">Nucleus</keyword>
<keyword evidence="5" id="KW-0010">Activator</keyword>
<keyword evidence="4" id="KW-0238">DNA-binding</keyword>
<comment type="subcellular location">
    <subcellularLocation>
        <location evidence="1">Nucleus</location>
    </subcellularLocation>
</comment>
<evidence type="ECO:0000256" key="3">
    <source>
        <dbReference type="ARBA" id="ARBA00023015"/>
    </source>
</evidence>
<dbReference type="GO" id="GO:0006952">
    <property type="term" value="P:defense response"/>
    <property type="evidence" value="ECO:0007669"/>
    <property type="project" value="UniProtKB-KW"/>
</dbReference>
<dbReference type="Pfam" id="PF00847">
    <property type="entry name" value="AP2"/>
    <property type="match status" value="1"/>
</dbReference>
<dbReference type="PANTHER" id="PTHR31985:SF292">
    <property type="entry name" value="AP2_ERF DOMAIN-CONTAINING PROTEIN"/>
    <property type="match status" value="1"/>
</dbReference>
<evidence type="ECO:0000313" key="11">
    <source>
        <dbReference type="EMBL" id="KAL1547673.1"/>
    </source>
</evidence>
<dbReference type="PANTHER" id="PTHR31985">
    <property type="entry name" value="ETHYLENE-RESPONSIVE TRANSCRIPTION FACTOR ERF042-RELATED"/>
    <property type="match status" value="1"/>
</dbReference>
<dbReference type="Proteomes" id="UP001567538">
    <property type="component" value="Unassembled WGS sequence"/>
</dbReference>
<dbReference type="AlphaFoldDB" id="A0ABD1GX80"/>
<dbReference type="CDD" id="cd00018">
    <property type="entry name" value="AP2"/>
    <property type="match status" value="1"/>
</dbReference>
<dbReference type="SMART" id="SM00380">
    <property type="entry name" value="AP2"/>
    <property type="match status" value="1"/>
</dbReference>
<dbReference type="PRINTS" id="PR00367">
    <property type="entry name" value="ETHRSPELEMNT"/>
</dbReference>
<dbReference type="FunFam" id="3.30.730.10:FF:000001">
    <property type="entry name" value="Ethylene-responsive transcription factor 2"/>
    <property type="match status" value="1"/>
</dbReference>
<name>A0ABD1GX80_SALDI</name>